<dbReference type="Proteomes" id="UP001432027">
    <property type="component" value="Unassembled WGS sequence"/>
</dbReference>
<organism evidence="1 2">
    <name type="scientific">Pristionchus entomophagus</name>
    <dbReference type="NCBI Taxonomy" id="358040"/>
    <lineage>
        <taxon>Eukaryota</taxon>
        <taxon>Metazoa</taxon>
        <taxon>Ecdysozoa</taxon>
        <taxon>Nematoda</taxon>
        <taxon>Chromadorea</taxon>
        <taxon>Rhabditida</taxon>
        <taxon>Rhabditina</taxon>
        <taxon>Diplogasteromorpha</taxon>
        <taxon>Diplogasteroidea</taxon>
        <taxon>Neodiplogasteridae</taxon>
        <taxon>Pristionchus</taxon>
    </lineage>
</organism>
<dbReference type="AlphaFoldDB" id="A0AAV5STM4"/>
<accession>A0AAV5STM4</accession>
<feature type="non-terminal residue" evidence="1">
    <location>
        <position position="1"/>
    </location>
</feature>
<dbReference type="EMBL" id="BTSX01000002">
    <property type="protein sequence ID" value="GMS86435.1"/>
    <property type="molecule type" value="Genomic_DNA"/>
</dbReference>
<protein>
    <submittedName>
        <fullName evidence="1">Uncharacterized protein</fullName>
    </submittedName>
</protein>
<comment type="caution">
    <text evidence="1">The sequence shown here is derived from an EMBL/GenBank/DDBJ whole genome shotgun (WGS) entry which is preliminary data.</text>
</comment>
<evidence type="ECO:0000313" key="1">
    <source>
        <dbReference type="EMBL" id="GMS86435.1"/>
    </source>
</evidence>
<keyword evidence="2" id="KW-1185">Reference proteome</keyword>
<proteinExistence type="predicted"/>
<reference evidence="1" key="1">
    <citation type="submission" date="2023-10" db="EMBL/GenBank/DDBJ databases">
        <title>Genome assembly of Pristionchus species.</title>
        <authorList>
            <person name="Yoshida K."/>
            <person name="Sommer R.J."/>
        </authorList>
    </citation>
    <scope>NUCLEOTIDE SEQUENCE</scope>
    <source>
        <strain evidence="1">RS0144</strain>
    </source>
</reference>
<evidence type="ECO:0000313" key="2">
    <source>
        <dbReference type="Proteomes" id="UP001432027"/>
    </source>
</evidence>
<sequence>DAVRLIFEQILSVLAQLEKVDFLKLCVLGIENVNNRGSDPPSPSSIASLTQPDEIAWGLERAHERGGRGRGVIMKSKLNRRVRHPILPQKTFSPKISDLECRLARQNVIST</sequence>
<gene>
    <name evidence="1" type="ORF">PENTCL1PPCAC_8610</name>
</gene>
<name>A0AAV5STM4_9BILA</name>